<dbReference type="AlphaFoldDB" id="A0A2I0AJX3"/>
<dbReference type="EMBL" id="KZ451977">
    <property type="protein sequence ID" value="PKA55859.1"/>
    <property type="molecule type" value="Genomic_DNA"/>
</dbReference>
<evidence type="ECO:0000313" key="1">
    <source>
        <dbReference type="EMBL" id="PKA55859.1"/>
    </source>
</evidence>
<sequence>MKNYNFSAHPAQLETVFERWKPLKPARVIGLQNLVGPRIWKAVVAGAPAAVRERLSNSERISPIFLTLLSAMPNLFLEISDTCMAAWCGFPSDDVGSKAKSSRNAAA</sequence>
<reference evidence="1 2" key="1">
    <citation type="journal article" date="2017" name="Nature">
        <title>The Apostasia genome and the evolution of orchids.</title>
        <authorList>
            <person name="Zhang G.Q."/>
            <person name="Liu K.W."/>
            <person name="Li Z."/>
            <person name="Lohaus R."/>
            <person name="Hsiao Y.Y."/>
            <person name="Niu S.C."/>
            <person name="Wang J.Y."/>
            <person name="Lin Y.C."/>
            <person name="Xu Q."/>
            <person name="Chen L.J."/>
            <person name="Yoshida K."/>
            <person name="Fujiwara S."/>
            <person name="Wang Z.W."/>
            <person name="Zhang Y.Q."/>
            <person name="Mitsuda N."/>
            <person name="Wang M."/>
            <person name="Liu G.H."/>
            <person name="Pecoraro L."/>
            <person name="Huang H.X."/>
            <person name="Xiao X.J."/>
            <person name="Lin M."/>
            <person name="Wu X.Y."/>
            <person name="Wu W.L."/>
            <person name="Chen Y.Y."/>
            <person name="Chang S.B."/>
            <person name="Sakamoto S."/>
            <person name="Ohme-Takagi M."/>
            <person name="Yagi M."/>
            <person name="Zeng S.J."/>
            <person name="Shen C.Y."/>
            <person name="Yeh C.M."/>
            <person name="Luo Y.B."/>
            <person name="Tsai W.C."/>
            <person name="Van de Peer Y."/>
            <person name="Liu Z.J."/>
        </authorList>
    </citation>
    <scope>NUCLEOTIDE SEQUENCE [LARGE SCALE GENOMIC DNA]</scope>
    <source>
        <strain evidence="2">cv. Shenzhen</strain>
        <tissue evidence="1">Stem</tissue>
    </source>
</reference>
<accession>A0A2I0AJX3</accession>
<proteinExistence type="predicted"/>
<organism evidence="1 2">
    <name type="scientific">Apostasia shenzhenica</name>
    <dbReference type="NCBI Taxonomy" id="1088818"/>
    <lineage>
        <taxon>Eukaryota</taxon>
        <taxon>Viridiplantae</taxon>
        <taxon>Streptophyta</taxon>
        <taxon>Embryophyta</taxon>
        <taxon>Tracheophyta</taxon>
        <taxon>Spermatophyta</taxon>
        <taxon>Magnoliopsida</taxon>
        <taxon>Liliopsida</taxon>
        <taxon>Asparagales</taxon>
        <taxon>Orchidaceae</taxon>
        <taxon>Apostasioideae</taxon>
        <taxon>Apostasia</taxon>
    </lineage>
</organism>
<protein>
    <submittedName>
        <fullName evidence="1">Uncharacterized protein</fullName>
    </submittedName>
</protein>
<gene>
    <name evidence="1" type="ORF">AXF42_Ash018766</name>
</gene>
<dbReference type="Proteomes" id="UP000236161">
    <property type="component" value="Unassembled WGS sequence"/>
</dbReference>
<keyword evidence="2" id="KW-1185">Reference proteome</keyword>
<evidence type="ECO:0000313" key="2">
    <source>
        <dbReference type="Proteomes" id="UP000236161"/>
    </source>
</evidence>
<name>A0A2I0AJX3_9ASPA</name>